<organism evidence="7 8">
    <name type="scientific">Neocallimastix californiae</name>
    <dbReference type="NCBI Taxonomy" id="1754190"/>
    <lineage>
        <taxon>Eukaryota</taxon>
        <taxon>Fungi</taxon>
        <taxon>Fungi incertae sedis</taxon>
        <taxon>Chytridiomycota</taxon>
        <taxon>Chytridiomycota incertae sedis</taxon>
        <taxon>Neocallimastigomycetes</taxon>
        <taxon>Neocallimastigales</taxon>
        <taxon>Neocallimastigaceae</taxon>
        <taxon>Neocallimastix</taxon>
    </lineage>
</organism>
<dbReference type="Pfam" id="PF05255">
    <property type="entry name" value="UPF0220"/>
    <property type="match status" value="1"/>
</dbReference>
<keyword evidence="4 6" id="KW-1133">Transmembrane helix</keyword>
<feature type="transmembrane region" description="Helical" evidence="6">
    <location>
        <begin position="7"/>
        <end position="24"/>
    </location>
</feature>
<dbReference type="GO" id="GO:0016020">
    <property type="term" value="C:membrane"/>
    <property type="evidence" value="ECO:0007669"/>
    <property type="project" value="UniProtKB-SubCell"/>
</dbReference>
<dbReference type="AlphaFoldDB" id="A0A1Y2EVM5"/>
<evidence type="ECO:0000256" key="6">
    <source>
        <dbReference type="SAM" id="Phobius"/>
    </source>
</evidence>
<dbReference type="InterPro" id="IPR007919">
    <property type="entry name" value="UPF0220"/>
</dbReference>
<feature type="transmembrane region" description="Helical" evidence="6">
    <location>
        <begin position="110"/>
        <end position="130"/>
    </location>
</feature>
<keyword evidence="8" id="KW-1185">Reference proteome</keyword>
<dbReference type="Proteomes" id="UP000193920">
    <property type="component" value="Unassembled WGS sequence"/>
</dbReference>
<proteinExistence type="inferred from homology"/>
<keyword evidence="5 6" id="KW-0472">Membrane</keyword>
<evidence type="ECO:0000256" key="3">
    <source>
        <dbReference type="ARBA" id="ARBA00022692"/>
    </source>
</evidence>
<dbReference type="PANTHER" id="PTHR13180">
    <property type="entry name" value="SMALL MEMBRANE PROTEIN-RELATED"/>
    <property type="match status" value="1"/>
</dbReference>
<comment type="caution">
    <text evidence="7">The sequence shown here is derived from an EMBL/GenBank/DDBJ whole genome shotgun (WGS) entry which is preliminary data.</text>
</comment>
<feature type="transmembrane region" description="Helical" evidence="6">
    <location>
        <begin position="76"/>
        <end position="98"/>
    </location>
</feature>
<evidence type="ECO:0000256" key="5">
    <source>
        <dbReference type="ARBA" id="ARBA00023136"/>
    </source>
</evidence>
<feature type="transmembrane region" description="Helical" evidence="6">
    <location>
        <begin position="44"/>
        <end position="64"/>
    </location>
</feature>
<evidence type="ECO:0000313" key="7">
    <source>
        <dbReference type="EMBL" id="ORY75186.1"/>
    </source>
</evidence>
<evidence type="ECO:0000313" key="8">
    <source>
        <dbReference type="Proteomes" id="UP000193920"/>
    </source>
</evidence>
<protein>
    <submittedName>
        <fullName evidence="7">Uncharacterized protein</fullName>
    </submittedName>
</protein>
<evidence type="ECO:0000256" key="4">
    <source>
        <dbReference type="ARBA" id="ARBA00022989"/>
    </source>
</evidence>
<feature type="non-terminal residue" evidence="7">
    <location>
        <position position="144"/>
    </location>
</feature>
<sequence length="144" mass="16776">MGKNTTSFWCCVAGMLFGAGWWLFIDTYIWDVNKNKENGDMRSIVSYIPGILGTVGFLFVNIIPKSSLNSEEISSFRRFAMLIAFSVTFSSLISSFWIFFAKYTSENYTLWVGFVILIQSILLFISTYLFRFTRSTEEYSQYYY</sequence>
<keyword evidence="3 6" id="KW-0812">Transmembrane</keyword>
<reference evidence="7 8" key="1">
    <citation type="submission" date="2016-08" db="EMBL/GenBank/DDBJ databases">
        <title>A Parts List for Fungal Cellulosomes Revealed by Comparative Genomics.</title>
        <authorList>
            <consortium name="DOE Joint Genome Institute"/>
            <person name="Haitjema C.H."/>
            <person name="Gilmore S.P."/>
            <person name="Henske J.K."/>
            <person name="Solomon K.V."/>
            <person name="De Groot R."/>
            <person name="Kuo A."/>
            <person name="Mondo S.J."/>
            <person name="Salamov A.A."/>
            <person name="Labutti K."/>
            <person name="Zhao Z."/>
            <person name="Chiniquy J."/>
            <person name="Barry K."/>
            <person name="Brewer H.M."/>
            <person name="Purvine S.O."/>
            <person name="Wright A.T."/>
            <person name="Boxma B."/>
            <person name="Van Alen T."/>
            <person name="Hackstein J.H."/>
            <person name="Baker S.E."/>
            <person name="Grigoriev I.V."/>
            <person name="O'Malley M.A."/>
        </authorList>
    </citation>
    <scope>NUCLEOTIDE SEQUENCE [LARGE SCALE GENOMIC DNA]</scope>
    <source>
        <strain evidence="7 8">G1</strain>
    </source>
</reference>
<dbReference type="STRING" id="1754190.A0A1Y2EVM5"/>
<comment type="similarity">
    <text evidence="2">Belongs to the UPF0220 family.</text>
</comment>
<accession>A0A1Y2EVM5</accession>
<name>A0A1Y2EVM5_9FUNG</name>
<evidence type="ECO:0000256" key="1">
    <source>
        <dbReference type="ARBA" id="ARBA00004141"/>
    </source>
</evidence>
<gene>
    <name evidence="7" type="ORF">LY90DRAFT_665923</name>
</gene>
<dbReference type="OrthoDB" id="268928at2759"/>
<comment type="subcellular location">
    <subcellularLocation>
        <location evidence="1">Membrane</location>
        <topology evidence="1">Multi-pass membrane protein</topology>
    </subcellularLocation>
</comment>
<dbReference type="EMBL" id="MCOG01000026">
    <property type="protein sequence ID" value="ORY75186.1"/>
    <property type="molecule type" value="Genomic_DNA"/>
</dbReference>
<evidence type="ECO:0000256" key="2">
    <source>
        <dbReference type="ARBA" id="ARBA00005335"/>
    </source>
</evidence>